<comment type="catalytic activity">
    <reaction evidence="6">
        <text>a 2'-deoxyadenosine in DNA + S-adenosyl-L-methionine = an N(6)-methyl-2'-deoxyadenosine in DNA + S-adenosyl-L-homocysteine + H(+)</text>
        <dbReference type="Rhea" id="RHEA:15197"/>
        <dbReference type="Rhea" id="RHEA-COMP:12418"/>
        <dbReference type="Rhea" id="RHEA-COMP:12419"/>
        <dbReference type="ChEBI" id="CHEBI:15378"/>
        <dbReference type="ChEBI" id="CHEBI:57856"/>
        <dbReference type="ChEBI" id="CHEBI:59789"/>
        <dbReference type="ChEBI" id="CHEBI:90615"/>
        <dbReference type="ChEBI" id="CHEBI:90616"/>
        <dbReference type="EC" id="2.1.1.72"/>
    </reaction>
</comment>
<evidence type="ECO:0000313" key="8">
    <source>
        <dbReference type="EMBL" id="MDQ1208968.1"/>
    </source>
</evidence>
<keyword evidence="4 8" id="KW-0808">Transferase</keyword>
<protein>
    <recommendedName>
        <fullName evidence="2">site-specific DNA-methyltransferase (adenine-specific)</fullName>
        <ecNumber evidence="2">2.1.1.72</ecNumber>
    </recommendedName>
</protein>
<dbReference type="InterPro" id="IPR002941">
    <property type="entry name" value="DNA_methylase_N4/N6"/>
</dbReference>
<dbReference type="EC" id="2.1.1.72" evidence="2"/>
<dbReference type="InterPro" id="IPR002052">
    <property type="entry name" value="DNA_methylase_N6_adenine_CS"/>
</dbReference>
<evidence type="ECO:0000256" key="5">
    <source>
        <dbReference type="ARBA" id="ARBA00022691"/>
    </source>
</evidence>
<evidence type="ECO:0000256" key="6">
    <source>
        <dbReference type="ARBA" id="ARBA00047942"/>
    </source>
</evidence>
<comment type="similarity">
    <text evidence="1">Belongs to the N(4)/N(6)-methyltransferase family.</text>
</comment>
<evidence type="ECO:0000259" key="7">
    <source>
        <dbReference type="Pfam" id="PF01555"/>
    </source>
</evidence>
<dbReference type="Pfam" id="PF01555">
    <property type="entry name" value="N6_N4_Mtase"/>
    <property type="match status" value="1"/>
</dbReference>
<proteinExistence type="inferred from homology"/>
<keyword evidence="9" id="KW-1185">Reference proteome</keyword>
<reference evidence="8 9" key="1">
    <citation type="submission" date="2023-07" db="EMBL/GenBank/DDBJ databases">
        <title>Functional and genomic diversity of the sorghum phyllosphere microbiome.</title>
        <authorList>
            <person name="Shade A."/>
        </authorList>
    </citation>
    <scope>NUCLEOTIDE SEQUENCE [LARGE SCALE GENOMIC DNA]</scope>
    <source>
        <strain evidence="8 9">SORGH_AS_0887</strain>
    </source>
</reference>
<evidence type="ECO:0000256" key="1">
    <source>
        <dbReference type="ARBA" id="ARBA00006594"/>
    </source>
</evidence>
<evidence type="ECO:0000256" key="4">
    <source>
        <dbReference type="ARBA" id="ARBA00022679"/>
    </source>
</evidence>
<dbReference type="PROSITE" id="PS00092">
    <property type="entry name" value="N6_MTASE"/>
    <property type="match status" value="1"/>
</dbReference>
<gene>
    <name evidence="8" type="ORF">QE380_001891</name>
</gene>
<dbReference type="PRINTS" id="PR00506">
    <property type="entry name" value="D21N6MTFRASE"/>
</dbReference>
<evidence type="ECO:0000256" key="3">
    <source>
        <dbReference type="ARBA" id="ARBA00022603"/>
    </source>
</evidence>
<dbReference type="GO" id="GO:0009007">
    <property type="term" value="F:site-specific DNA-methyltransferase (adenine-specific) activity"/>
    <property type="evidence" value="ECO:0007669"/>
    <property type="project" value="UniProtKB-EC"/>
</dbReference>
<keyword evidence="3 8" id="KW-0489">Methyltransferase</keyword>
<name>A0ABU0UWP3_ACIBI</name>
<feature type="domain" description="DNA methylase N-4/N-6" evidence="7">
    <location>
        <begin position="2"/>
        <end position="319"/>
    </location>
</feature>
<dbReference type="RefSeq" id="WP_307003429.1">
    <property type="nucleotide sequence ID" value="NZ_JAUTBK010000002.1"/>
</dbReference>
<comment type="caution">
    <text evidence="8">The sequence shown here is derived from an EMBL/GenBank/DDBJ whole genome shotgun (WGS) entry which is preliminary data.</text>
</comment>
<dbReference type="Gene3D" id="3.40.50.150">
    <property type="entry name" value="Vaccinia Virus protein VP39"/>
    <property type="match status" value="1"/>
</dbReference>
<accession>A0ABU0UWP3</accession>
<organism evidence="8 9">
    <name type="scientific">Acinetobacter baylyi</name>
    <dbReference type="NCBI Taxonomy" id="202950"/>
    <lineage>
        <taxon>Bacteria</taxon>
        <taxon>Pseudomonadati</taxon>
        <taxon>Pseudomonadota</taxon>
        <taxon>Gammaproteobacteria</taxon>
        <taxon>Moraxellales</taxon>
        <taxon>Moraxellaceae</taxon>
        <taxon>Acinetobacter</taxon>
    </lineage>
</organism>
<dbReference type="InterPro" id="IPR002295">
    <property type="entry name" value="N4/N6-MTase_EcoPI_Mod-like"/>
</dbReference>
<dbReference type="Proteomes" id="UP001233360">
    <property type="component" value="Unassembled WGS sequence"/>
</dbReference>
<dbReference type="SUPFAM" id="SSF53335">
    <property type="entry name" value="S-adenosyl-L-methionine-dependent methyltransferases"/>
    <property type="match status" value="1"/>
</dbReference>
<dbReference type="GO" id="GO:0032259">
    <property type="term" value="P:methylation"/>
    <property type="evidence" value="ECO:0007669"/>
    <property type="project" value="UniProtKB-KW"/>
</dbReference>
<evidence type="ECO:0000256" key="2">
    <source>
        <dbReference type="ARBA" id="ARBA00011900"/>
    </source>
</evidence>
<dbReference type="InterPro" id="IPR029063">
    <property type="entry name" value="SAM-dependent_MTases_sf"/>
</dbReference>
<evidence type="ECO:0000313" key="9">
    <source>
        <dbReference type="Proteomes" id="UP001233360"/>
    </source>
</evidence>
<dbReference type="EMBL" id="JAUTBK010000002">
    <property type="protein sequence ID" value="MDQ1208968.1"/>
    <property type="molecule type" value="Genomic_DNA"/>
</dbReference>
<keyword evidence="5" id="KW-0949">S-adenosyl-L-methionine</keyword>
<sequence length="468" mass="53519">MDCIYIDPPYNTGNEGWIYNDNVKSPEITKWLGEVVGKEGETLDRHDRWLCMMYPRLLLLKKFLSDTGVILISLDDIEAGHLRILLDEIFGFKNRLATIVWNTRNTDNRIKTMLSPDHEYIFVYGNSDRSKIQGRIIDRSDFKNPDNDFRGPYVTDPLKGKATKTERPNLHSYSMKKPNSDLIWEPDPAKGWITDEEGYEKLLSEDRIWWPSNNVTGWPRKKRFLFEAQERMPASSFWKDFKSQSGARELDEILDERVFAFPKPVGLIQQIINYCVPKDGLILDSFAGTGTTAHAVLKQNSEDGGNRKFILVEMDKEISTKVTSERIRRVCSGYKNSKNEFIEGLSGDFQVFKLSQEPLFNASGHIRNDVSFSQLAEFVWFSETGTGYLGKADSPLLGIYEGRAIYLLYNGILKDLTEQGGNILTKQVFDILPKFEGVKVIYAAANRLGGKAKRENIVFKQTPYALEV</sequence>